<proteinExistence type="predicted"/>
<feature type="domain" description="HTH merR-type" evidence="4">
    <location>
        <begin position="1"/>
        <end position="69"/>
    </location>
</feature>
<dbReference type="RefSeq" id="WP_012229459.1">
    <property type="nucleotide sequence ID" value="NZ_HG422565.1"/>
</dbReference>
<keyword evidence="6" id="KW-1185">Reference proteome</keyword>
<accession>R4Z312</accession>
<dbReference type="PANTHER" id="PTHR30204:SF94">
    <property type="entry name" value="HEAVY METAL-DEPENDENT TRANSCRIPTIONAL REGULATOR HI_0293-RELATED"/>
    <property type="match status" value="1"/>
</dbReference>
<dbReference type="Pfam" id="PF13411">
    <property type="entry name" value="MerR_1"/>
    <property type="match status" value="1"/>
</dbReference>
<dbReference type="InterPro" id="IPR009061">
    <property type="entry name" value="DNA-bd_dom_put_sf"/>
</dbReference>
<evidence type="ECO:0000256" key="3">
    <source>
        <dbReference type="ARBA" id="ARBA00023163"/>
    </source>
</evidence>
<dbReference type="CDD" id="cd04770">
    <property type="entry name" value="HTH_HMRTR"/>
    <property type="match status" value="1"/>
</dbReference>
<reference evidence="5 6" key="1">
    <citation type="journal article" date="2013" name="ISME J.">
        <title>Metabolic model for the filamentous 'Candidatus Microthrix parvicella' based on genomic and metagenomic analyses.</title>
        <authorList>
            <person name="Jon McIlroy S."/>
            <person name="Kristiansen R."/>
            <person name="Albertsen M."/>
            <person name="Michael Karst S."/>
            <person name="Rossetti S."/>
            <person name="Lund Nielsen J."/>
            <person name="Tandoi V."/>
            <person name="James Seviour R."/>
            <person name="Nielsen P.H."/>
        </authorList>
    </citation>
    <scope>NUCLEOTIDE SEQUENCE [LARGE SCALE GENOMIC DNA]</scope>
    <source>
        <strain evidence="5 6">RN1</strain>
    </source>
</reference>
<evidence type="ECO:0000313" key="5">
    <source>
        <dbReference type="EMBL" id="CCM65055.1"/>
    </source>
</evidence>
<comment type="caution">
    <text evidence="5">The sequence shown here is derived from an EMBL/GenBank/DDBJ whole genome shotgun (WGS) entry which is preliminary data.</text>
</comment>
<dbReference type="PRINTS" id="PR00040">
    <property type="entry name" value="HTHMERR"/>
</dbReference>
<dbReference type="GO" id="GO:0003677">
    <property type="term" value="F:DNA binding"/>
    <property type="evidence" value="ECO:0007669"/>
    <property type="project" value="UniProtKB-KW"/>
</dbReference>
<dbReference type="EMBL" id="CANL01000046">
    <property type="protein sequence ID" value="CCM65055.1"/>
    <property type="molecule type" value="Genomic_DNA"/>
</dbReference>
<evidence type="ECO:0000313" key="6">
    <source>
        <dbReference type="Proteomes" id="UP000018291"/>
    </source>
</evidence>
<dbReference type="GO" id="GO:0003700">
    <property type="term" value="F:DNA-binding transcription factor activity"/>
    <property type="evidence" value="ECO:0007669"/>
    <property type="project" value="InterPro"/>
</dbReference>
<evidence type="ECO:0000259" key="4">
    <source>
        <dbReference type="PROSITE" id="PS50937"/>
    </source>
</evidence>
<keyword evidence="1" id="KW-0805">Transcription regulation</keyword>
<dbReference type="PROSITE" id="PS50937">
    <property type="entry name" value="HTH_MERR_2"/>
    <property type="match status" value="1"/>
</dbReference>
<keyword evidence="3" id="KW-0804">Transcription</keyword>
<dbReference type="InterPro" id="IPR000551">
    <property type="entry name" value="MerR-type_HTH_dom"/>
</dbReference>
<dbReference type="PANTHER" id="PTHR30204">
    <property type="entry name" value="REDOX-CYCLING DRUG-SENSING TRANSCRIPTIONAL ACTIVATOR SOXR"/>
    <property type="match status" value="1"/>
</dbReference>
<organism evidence="5 6">
    <name type="scientific">Candidatus Neomicrothrix parvicella RN1</name>
    <dbReference type="NCBI Taxonomy" id="1229780"/>
    <lineage>
        <taxon>Bacteria</taxon>
        <taxon>Bacillati</taxon>
        <taxon>Actinomycetota</taxon>
        <taxon>Acidimicrobiia</taxon>
        <taxon>Acidimicrobiales</taxon>
        <taxon>Microthrixaceae</taxon>
        <taxon>Candidatus Neomicrothrix</taxon>
    </lineage>
</organism>
<evidence type="ECO:0000256" key="2">
    <source>
        <dbReference type="ARBA" id="ARBA00023125"/>
    </source>
</evidence>
<dbReference type="InterPro" id="IPR047057">
    <property type="entry name" value="MerR_fam"/>
</dbReference>
<evidence type="ECO:0000256" key="1">
    <source>
        <dbReference type="ARBA" id="ARBA00023015"/>
    </source>
</evidence>
<dbReference type="SMART" id="SM00422">
    <property type="entry name" value="HTH_MERR"/>
    <property type="match status" value="1"/>
</dbReference>
<protein>
    <submittedName>
        <fullName evidence="5">Putative transcriptional regulator merR</fullName>
    </submittedName>
</protein>
<dbReference type="HOGENOM" id="CLU_060077_2_2_11"/>
<dbReference type="eggNOG" id="COG0789">
    <property type="taxonomic scope" value="Bacteria"/>
</dbReference>
<name>R4Z312_9ACTN</name>
<dbReference type="STRING" id="1229780.BN381_500013"/>
<gene>
    <name evidence="5" type="ORF">BN381_500013</name>
</gene>
<sequence>MLIGELADALDVPTETVRFYERRGLLPEPARAKNGYRIYDEQALARLRFIRSAQTAGLTLAEIGGIVATRDEGTAPCTHVTELLESKLEGVKVRRRQLAALETEIEALIERSHHLNPADCTDTDICHILNTGS</sequence>
<dbReference type="Gene3D" id="1.10.1660.10">
    <property type="match status" value="1"/>
</dbReference>
<dbReference type="Proteomes" id="UP000018291">
    <property type="component" value="Unassembled WGS sequence"/>
</dbReference>
<keyword evidence="2" id="KW-0238">DNA-binding</keyword>
<dbReference type="OrthoDB" id="9802039at2"/>
<dbReference type="SUPFAM" id="SSF46955">
    <property type="entry name" value="Putative DNA-binding domain"/>
    <property type="match status" value="1"/>
</dbReference>
<dbReference type="AlphaFoldDB" id="R4Z312"/>